<dbReference type="PANTHER" id="PTHR31101">
    <property type="entry name" value="UPF0547 PROTEIN C16ORF87"/>
    <property type="match status" value="1"/>
</dbReference>
<reference evidence="2 3" key="1">
    <citation type="submission" date="2019-08" db="EMBL/GenBank/DDBJ databases">
        <authorList>
            <person name="Alioto T."/>
            <person name="Alioto T."/>
            <person name="Gomez Garrido J."/>
        </authorList>
    </citation>
    <scope>NUCLEOTIDE SEQUENCE [LARGE SCALE GENOMIC DNA]</scope>
</reference>
<evidence type="ECO:0000313" key="2">
    <source>
        <dbReference type="EMBL" id="VVC31707.1"/>
    </source>
</evidence>
<protein>
    <submittedName>
        <fullName evidence="2">Uncharacterized protein</fullName>
    </submittedName>
</protein>
<feature type="region of interest" description="Disordered" evidence="1">
    <location>
        <begin position="99"/>
        <end position="133"/>
    </location>
</feature>
<dbReference type="EMBL" id="CABPRJ010000951">
    <property type="protein sequence ID" value="VVC31707.1"/>
    <property type="molecule type" value="Genomic_DNA"/>
</dbReference>
<evidence type="ECO:0000313" key="3">
    <source>
        <dbReference type="Proteomes" id="UP000325440"/>
    </source>
</evidence>
<dbReference type="InterPro" id="IPR040246">
    <property type="entry name" value="C16orf87-like"/>
</dbReference>
<dbReference type="Proteomes" id="UP000325440">
    <property type="component" value="Unassembled WGS sequence"/>
</dbReference>
<dbReference type="OrthoDB" id="5981040at2759"/>
<sequence length="178" mass="20387">MLKHKKVSVKKICPGCGLQFPVAVKTCTKCKHSFYLSKKDITPKISPNVATATTVSPVVEGKDVMIVGPTRSDGRRRTERVRREKPNYYDASAFIRKTRKRTEKPNPKQNDNFQGRRGVQITQPKKGVTPQKQNYKTKVMQDPEDKIYHTIMKNEKAKVCAIILTELNDKLMLTSWRP</sequence>
<evidence type="ECO:0000256" key="1">
    <source>
        <dbReference type="SAM" id="MobiDB-lite"/>
    </source>
</evidence>
<gene>
    <name evidence="2" type="ORF">CINCED_3A011060</name>
</gene>
<proteinExistence type="predicted"/>
<name>A0A5E4MHP8_9HEMI</name>
<dbReference type="AlphaFoldDB" id="A0A5E4MHP8"/>
<organism evidence="2 3">
    <name type="scientific">Cinara cedri</name>
    <dbReference type="NCBI Taxonomy" id="506608"/>
    <lineage>
        <taxon>Eukaryota</taxon>
        <taxon>Metazoa</taxon>
        <taxon>Ecdysozoa</taxon>
        <taxon>Arthropoda</taxon>
        <taxon>Hexapoda</taxon>
        <taxon>Insecta</taxon>
        <taxon>Pterygota</taxon>
        <taxon>Neoptera</taxon>
        <taxon>Paraneoptera</taxon>
        <taxon>Hemiptera</taxon>
        <taxon>Sternorrhyncha</taxon>
        <taxon>Aphidomorpha</taxon>
        <taxon>Aphidoidea</taxon>
        <taxon>Aphididae</taxon>
        <taxon>Lachninae</taxon>
        <taxon>Cinara</taxon>
    </lineage>
</organism>
<accession>A0A5E4MHP8</accession>
<keyword evidence="3" id="KW-1185">Reference proteome</keyword>